<evidence type="ECO:0000256" key="2">
    <source>
        <dbReference type="ARBA" id="ARBA00023015"/>
    </source>
</evidence>
<dbReference type="PROSITE" id="PS51526">
    <property type="entry name" value="RFX_DBD"/>
    <property type="match status" value="1"/>
</dbReference>
<feature type="domain" description="RFX-type winged-helix" evidence="6">
    <location>
        <begin position="384"/>
        <end position="462"/>
    </location>
</feature>
<name>A0AA38HBW3_9TREE</name>
<sequence>MSVQQRPIAPLPQGAMAQQPHRAPSYIPSARQIEPGPKNPLFLALRSTLPEEVDWALPRLIVATYDHPDRFQLDKFIDAIPALLEYPLLWLDELERGAALAQARREGRFGFVGEWAVDRDTEDRAINSLLVLRNASIGSAGHNAKLVGGSKAFTGFLTRLFALPVKYLLDEVLLSSPEPIQHVLNILQATLPYLPPSPAMLDILSSTLPTILIHTRDLTILHLILPLLISALLIPSLPPLPPALTSHLVLLLSLSPPPSILDLTLDLLISLTVAPGPARLILASPSISAHLRHMMRLLEHGARQTSASFEPLTWTQGGMARNPASTTWATEEASKKRTKEREEAQRLIEVYGPMAVVGDVGDRPPPLGEALKAKLYKMKEPQRSITWMHESFIYSSTSQLAQVTFWHSYRDFFSPQQVTEQLLSASEVIKNVTVAFPGAAAKVWVDDTGNQRFVIAGMGYRKSLDELDKYACKWKSCPSPSGPTNPAQLVSHLQQTHLSSPLPTACAWATCTHSPCTTSHLLTHLPLPRQRSVPDMVLSNPNSAAWLSAPNITRRSPPRLPSTYKLHFTAFSTPTDPRNRHPMGVAFLAALLVRNLAKVLRAEIGSAAPVEDEGEEGGDRKRRKKDEKFGLPIPDIVLKEEEEEERAAKGAEEDVSEGKLNWEERERARMAFEGLEERLGEVLAGNLSGLGQYLGEAWGW</sequence>
<dbReference type="RefSeq" id="XP_052948224.1">
    <property type="nucleotide sequence ID" value="XM_053086731.1"/>
</dbReference>
<protein>
    <recommendedName>
        <fullName evidence="6">RFX-type winged-helix domain-containing protein</fullName>
    </recommendedName>
</protein>
<dbReference type="GO" id="GO:0006325">
    <property type="term" value="P:chromatin organization"/>
    <property type="evidence" value="ECO:0007669"/>
    <property type="project" value="UniProtKB-KW"/>
</dbReference>
<gene>
    <name evidence="7" type="ORF">MKK02DRAFT_23434</name>
</gene>
<feature type="region of interest" description="Disordered" evidence="5">
    <location>
        <begin position="1"/>
        <end position="30"/>
    </location>
</feature>
<keyword evidence="8" id="KW-1185">Reference proteome</keyword>
<evidence type="ECO:0000313" key="8">
    <source>
        <dbReference type="Proteomes" id="UP001164286"/>
    </source>
</evidence>
<keyword evidence="3" id="KW-0804">Transcription</keyword>
<keyword evidence="4" id="KW-0539">Nucleus</keyword>
<dbReference type="Proteomes" id="UP001164286">
    <property type="component" value="Unassembled WGS sequence"/>
</dbReference>
<keyword evidence="1" id="KW-0156">Chromatin regulator</keyword>
<proteinExistence type="predicted"/>
<dbReference type="GO" id="GO:0003677">
    <property type="term" value="F:DNA binding"/>
    <property type="evidence" value="ECO:0007669"/>
    <property type="project" value="InterPro"/>
</dbReference>
<reference evidence="7" key="1">
    <citation type="journal article" date="2022" name="G3 (Bethesda)">
        <title>High quality genome of the basidiomycete yeast Dioszegia hungarica PDD-24b-2 isolated from cloud water.</title>
        <authorList>
            <person name="Jarrige D."/>
            <person name="Haridas S."/>
            <person name="Bleykasten-Grosshans C."/>
            <person name="Joly M."/>
            <person name="Nadalig T."/>
            <person name="Sancelme M."/>
            <person name="Vuilleumier S."/>
            <person name="Grigoriev I.V."/>
            <person name="Amato P."/>
            <person name="Bringel F."/>
        </authorList>
    </citation>
    <scope>NUCLEOTIDE SEQUENCE</scope>
    <source>
        <strain evidence="7">PDD-24b-2</strain>
    </source>
</reference>
<dbReference type="GeneID" id="77725932"/>
<evidence type="ECO:0000313" key="7">
    <source>
        <dbReference type="EMBL" id="KAI9638447.1"/>
    </source>
</evidence>
<feature type="compositionally biased region" description="Basic and acidic residues" evidence="5">
    <location>
        <begin position="646"/>
        <end position="660"/>
    </location>
</feature>
<dbReference type="InterPro" id="IPR052406">
    <property type="entry name" value="Chromatin_Remodeling_Comp"/>
</dbReference>
<dbReference type="GO" id="GO:0016586">
    <property type="term" value="C:RSC-type complex"/>
    <property type="evidence" value="ECO:0007669"/>
    <property type="project" value="TreeGrafter"/>
</dbReference>
<organism evidence="7 8">
    <name type="scientific">Dioszegia hungarica</name>
    <dbReference type="NCBI Taxonomy" id="4972"/>
    <lineage>
        <taxon>Eukaryota</taxon>
        <taxon>Fungi</taxon>
        <taxon>Dikarya</taxon>
        <taxon>Basidiomycota</taxon>
        <taxon>Agaricomycotina</taxon>
        <taxon>Tremellomycetes</taxon>
        <taxon>Tremellales</taxon>
        <taxon>Bulleribasidiaceae</taxon>
        <taxon>Dioszegia</taxon>
    </lineage>
</organism>
<evidence type="ECO:0000256" key="5">
    <source>
        <dbReference type="SAM" id="MobiDB-lite"/>
    </source>
</evidence>
<dbReference type="AlphaFoldDB" id="A0AA38HBW3"/>
<dbReference type="InterPro" id="IPR003150">
    <property type="entry name" value="DNA-bd_RFX"/>
</dbReference>
<dbReference type="GO" id="GO:0006355">
    <property type="term" value="P:regulation of DNA-templated transcription"/>
    <property type="evidence" value="ECO:0007669"/>
    <property type="project" value="InterPro"/>
</dbReference>
<accession>A0AA38HBW3</accession>
<comment type="caution">
    <text evidence="7">The sequence shown here is derived from an EMBL/GenBank/DDBJ whole genome shotgun (WGS) entry which is preliminary data.</text>
</comment>
<evidence type="ECO:0000256" key="4">
    <source>
        <dbReference type="ARBA" id="ARBA00023242"/>
    </source>
</evidence>
<evidence type="ECO:0000256" key="3">
    <source>
        <dbReference type="ARBA" id="ARBA00023163"/>
    </source>
</evidence>
<dbReference type="EMBL" id="JAKWFO010000003">
    <property type="protein sequence ID" value="KAI9638447.1"/>
    <property type="molecule type" value="Genomic_DNA"/>
</dbReference>
<dbReference type="PANTHER" id="PTHR22970:SF14">
    <property type="entry name" value="AT-RICH INTERACTIVE DOMAIN-CONTAINING PROTEIN 2"/>
    <property type="match status" value="1"/>
</dbReference>
<keyword evidence="2" id="KW-0805">Transcription regulation</keyword>
<dbReference type="PANTHER" id="PTHR22970">
    <property type="entry name" value="AT-RICH INTERACTIVE DOMAIN-CONTAINING PROTEIN 2"/>
    <property type="match status" value="1"/>
</dbReference>
<evidence type="ECO:0000256" key="1">
    <source>
        <dbReference type="ARBA" id="ARBA00022853"/>
    </source>
</evidence>
<evidence type="ECO:0000259" key="6">
    <source>
        <dbReference type="PROSITE" id="PS51526"/>
    </source>
</evidence>
<feature type="region of interest" description="Disordered" evidence="5">
    <location>
        <begin position="640"/>
        <end position="660"/>
    </location>
</feature>